<dbReference type="EMBL" id="JADGJH010001404">
    <property type="protein sequence ID" value="KAJ3113992.1"/>
    <property type="molecule type" value="Genomic_DNA"/>
</dbReference>
<gene>
    <name evidence="3" type="ORF">HK100_001828</name>
</gene>
<name>A0AAD5SXE3_9FUNG</name>
<accession>A0AAD5SXE3</accession>
<dbReference type="GO" id="GO:0070086">
    <property type="term" value="P:ubiquitin-dependent endocytosis"/>
    <property type="evidence" value="ECO:0007669"/>
    <property type="project" value="TreeGrafter"/>
</dbReference>
<dbReference type="Pfam" id="PF00339">
    <property type="entry name" value="Arrestin_N"/>
    <property type="match status" value="1"/>
</dbReference>
<evidence type="ECO:0000313" key="4">
    <source>
        <dbReference type="Proteomes" id="UP001211907"/>
    </source>
</evidence>
<keyword evidence="4" id="KW-1185">Reference proteome</keyword>
<dbReference type="GO" id="GO:0005886">
    <property type="term" value="C:plasma membrane"/>
    <property type="evidence" value="ECO:0007669"/>
    <property type="project" value="TreeGrafter"/>
</dbReference>
<dbReference type="Proteomes" id="UP001211907">
    <property type="component" value="Unassembled WGS sequence"/>
</dbReference>
<dbReference type="PANTHER" id="PTHR11188">
    <property type="entry name" value="ARRESTIN DOMAIN CONTAINING PROTEIN"/>
    <property type="match status" value="1"/>
</dbReference>
<evidence type="ECO:0000256" key="1">
    <source>
        <dbReference type="SAM" id="MobiDB-lite"/>
    </source>
</evidence>
<dbReference type="Gene3D" id="2.60.40.640">
    <property type="match status" value="1"/>
</dbReference>
<feature type="domain" description="Arrestin-like N-terminal" evidence="2">
    <location>
        <begin position="45"/>
        <end position="155"/>
    </location>
</feature>
<protein>
    <recommendedName>
        <fullName evidence="2">Arrestin-like N-terminal domain-containing protein</fullName>
    </recommendedName>
</protein>
<reference evidence="3" key="1">
    <citation type="submission" date="2020-05" db="EMBL/GenBank/DDBJ databases">
        <title>Phylogenomic resolution of chytrid fungi.</title>
        <authorList>
            <person name="Stajich J.E."/>
            <person name="Amses K."/>
            <person name="Simmons R."/>
            <person name="Seto K."/>
            <person name="Myers J."/>
            <person name="Bonds A."/>
            <person name="Quandt C.A."/>
            <person name="Barry K."/>
            <person name="Liu P."/>
            <person name="Grigoriev I."/>
            <person name="Longcore J.E."/>
            <person name="James T.Y."/>
        </authorList>
    </citation>
    <scope>NUCLEOTIDE SEQUENCE</scope>
    <source>
        <strain evidence="3">JEL0513</strain>
    </source>
</reference>
<evidence type="ECO:0000259" key="2">
    <source>
        <dbReference type="Pfam" id="PF00339"/>
    </source>
</evidence>
<dbReference type="GO" id="GO:0031625">
    <property type="term" value="F:ubiquitin protein ligase binding"/>
    <property type="evidence" value="ECO:0007669"/>
    <property type="project" value="TreeGrafter"/>
</dbReference>
<dbReference type="GO" id="GO:0005829">
    <property type="term" value="C:cytosol"/>
    <property type="evidence" value="ECO:0007669"/>
    <property type="project" value="TreeGrafter"/>
</dbReference>
<dbReference type="AlphaFoldDB" id="A0AAD5SXE3"/>
<dbReference type="SUPFAM" id="SSF81296">
    <property type="entry name" value="E set domains"/>
    <property type="match status" value="2"/>
</dbReference>
<feature type="region of interest" description="Disordered" evidence="1">
    <location>
        <begin position="375"/>
        <end position="396"/>
    </location>
</feature>
<dbReference type="InterPro" id="IPR011021">
    <property type="entry name" value="Arrestin-like_N"/>
</dbReference>
<dbReference type="InterPro" id="IPR014756">
    <property type="entry name" value="Ig_E-set"/>
</dbReference>
<sequence>MTSISSSFTENNKIIEYFEVVGRGENIRHSDGAIVVDAGWNTEPTLNCAVLMRISSKLKNVRIQAEFRGYVETRWEGLQTLAKQPEGPDYKINVTGRIFQQLVQIVYQSKDAIKPQKSGGTLLYPFSFVLPKNNMPPTFETIQGSIMYYIKCSILFQEPLKLLKTNYDIEVPVIVGMPDSAKLILLRSPTQMSHSFDGSSEQIGCTITLPRRVVTLGDAVEVNVVIHWTPPGTTLRSMMVSLRPVVSYLSNVQHLTQARGAVAPVPRPLSEVVETFPLLVVDGREGSETILRQLYLDVDPTLAMASFESSLISCRTVLRIQMILDNSETPNISYEVPIVVLPNPKDSSYTMPPELRILHKSRSQHVYMNRHHNNLRDSGKVFTPPKRSDSLSSNTRSLAASVETQHYPLLHRSFTNGTPRQRTSSNTFADQHFQFHHYSPIISESYIT</sequence>
<dbReference type="PANTHER" id="PTHR11188:SF17">
    <property type="entry name" value="FI21816P1"/>
    <property type="match status" value="1"/>
</dbReference>
<dbReference type="InterPro" id="IPR014752">
    <property type="entry name" value="Arrestin-like_C"/>
</dbReference>
<proteinExistence type="predicted"/>
<organism evidence="3 4">
    <name type="scientific">Physocladia obscura</name>
    <dbReference type="NCBI Taxonomy" id="109957"/>
    <lineage>
        <taxon>Eukaryota</taxon>
        <taxon>Fungi</taxon>
        <taxon>Fungi incertae sedis</taxon>
        <taxon>Chytridiomycota</taxon>
        <taxon>Chytridiomycota incertae sedis</taxon>
        <taxon>Chytridiomycetes</taxon>
        <taxon>Chytridiales</taxon>
        <taxon>Chytriomycetaceae</taxon>
        <taxon>Physocladia</taxon>
    </lineage>
</organism>
<dbReference type="InterPro" id="IPR050357">
    <property type="entry name" value="Arrestin_domain-protein"/>
</dbReference>
<dbReference type="GO" id="GO:0030674">
    <property type="term" value="F:protein-macromolecule adaptor activity"/>
    <property type="evidence" value="ECO:0007669"/>
    <property type="project" value="TreeGrafter"/>
</dbReference>
<evidence type="ECO:0000313" key="3">
    <source>
        <dbReference type="EMBL" id="KAJ3113992.1"/>
    </source>
</evidence>
<comment type="caution">
    <text evidence="3">The sequence shown here is derived from an EMBL/GenBank/DDBJ whole genome shotgun (WGS) entry which is preliminary data.</text>
</comment>